<gene>
    <name evidence="1" type="ordered locus">Mnod_2524</name>
</gene>
<evidence type="ECO:0000313" key="1">
    <source>
        <dbReference type="EMBL" id="ACL57493.1"/>
    </source>
</evidence>
<dbReference type="HOGENOM" id="CLU_3357062_0_0_5"/>
<proteinExistence type="predicted"/>
<dbReference type="AlphaFoldDB" id="B8ICT2"/>
<dbReference type="EMBL" id="CP001349">
    <property type="protein sequence ID" value="ACL57493.1"/>
    <property type="molecule type" value="Genomic_DNA"/>
</dbReference>
<dbReference type="STRING" id="460265.Mnod_2524"/>
<protein>
    <submittedName>
        <fullName evidence="1">Uncharacterized protein</fullName>
    </submittedName>
</protein>
<keyword evidence="2" id="KW-1185">Reference proteome</keyword>
<accession>B8ICT2</accession>
<sequence length="36" mass="3697">MNTIRCIAGGRATAGAPAQHAGDARFVASTVNARQR</sequence>
<dbReference type="KEGG" id="mno:Mnod_2524"/>
<reference evidence="1 2" key="1">
    <citation type="submission" date="2009-01" db="EMBL/GenBank/DDBJ databases">
        <title>Complete sequence of chromosome of Methylobacterium nodulans ORS 2060.</title>
        <authorList>
            <consortium name="US DOE Joint Genome Institute"/>
            <person name="Lucas S."/>
            <person name="Copeland A."/>
            <person name="Lapidus A."/>
            <person name="Glavina del Rio T."/>
            <person name="Dalin E."/>
            <person name="Tice H."/>
            <person name="Bruce D."/>
            <person name="Goodwin L."/>
            <person name="Pitluck S."/>
            <person name="Sims D."/>
            <person name="Brettin T."/>
            <person name="Detter J.C."/>
            <person name="Han C."/>
            <person name="Larimer F."/>
            <person name="Land M."/>
            <person name="Hauser L."/>
            <person name="Kyrpides N."/>
            <person name="Ivanova N."/>
            <person name="Marx C.J."/>
            <person name="Richardson P."/>
        </authorList>
    </citation>
    <scope>NUCLEOTIDE SEQUENCE [LARGE SCALE GENOMIC DNA]</scope>
    <source>
        <strain evidence="2">LMG 21967 / CNCM I-2342 / ORS 2060</strain>
    </source>
</reference>
<evidence type="ECO:0000313" key="2">
    <source>
        <dbReference type="Proteomes" id="UP000008207"/>
    </source>
</evidence>
<organism evidence="1 2">
    <name type="scientific">Methylobacterium nodulans (strain LMG 21967 / CNCM I-2342 / ORS 2060)</name>
    <dbReference type="NCBI Taxonomy" id="460265"/>
    <lineage>
        <taxon>Bacteria</taxon>
        <taxon>Pseudomonadati</taxon>
        <taxon>Pseudomonadota</taxon>
        <taxon>Alphaproteobacteria</taxon>
        <taxon>Hyphomicrobiales</taxon>
        <taxon>Methylobacteriaceae</taxon>
        <taxon>Methylobacterium</taxon>
    </lineage>
</organism>
<dbReference type="Proteomes" id="UP000008207">
    <property type="component" value="Chromosome"/>
</dbReference>
<name>B8ICT2_METNO</name>